<dbReference type="AlphaFoldDB" id="A0A5C5RAP0"/>
<dbReference type="GO" id="GO:0005524">
    <property type="term" value="F:ATP binding"/>
    <property type="evidence" value="ECO:0007669"/>
    <property type="project" value="UniProtKB-KW"/>
</dbReference>
<keyword evidence="4" id="KW-0812">Transmembrane</keyword>
<dbReference type="Proteomes" id="UP000317291">
    <property type="component" value="Unassembled WGS sequence"/>
</dbReference>
<comment type="subcellular location">
    <subcellularLocation>
        <location evidence="1">Cell membrane</location>
        <topology evidence="1">Single-pass membrane protein</topology>
    </subcellularLocation>
</comment>
<dbReference type="NCBIfam" id="TIGR03919">
    <property type="entry name" value="T7SS_EccB"/>
    <property type="match status" value="1"/>
</dbReference>
<dbReference type="PANTHER" id="PTHR40765:SF2">
    <property type="entry name" value="ESX-2 SECRETION SYSTEM ATPASE ECCB2"/>
    <property type="match status" value="1"/>
</dbReference>
<dbReference type="PANTHER" id="PTHR40765">
    <property type="entry name" value="ESX-2 SECRETION SYSTEM ATPASE ECCB2"/>
    <property type="match status" value="1"/>
</dbReference>
<keyword evidence="11" id="KW-1185">Reference proteome</keyword>
<dbReference type="InterPro" id="IPR044857">
    <property type="entry name" value="T7SS_EccB_R1"/>
</dbReference>
<dbReference type="GO" id="GO:0005576">
    <property type="term" value="C:extracellular region"/>
    <property type="evidence" value="ECO:0007669"/>
    <property type="project" value="TreeGrafter"/>
</dbReference>
<keyword evidence="9" id="KW-0472">Membrane</keyword>
<comment type="similarity">
    <text evidence="2">Belongs to the EccB family.</text>
</comment>
<evidence type="ECO:0000256" key="9">
    <source>
        <dbReference type="ARBA" id="ARBA00023136"/>
    </source>
</evidence>
<dbReference type="GO" id="GO:0016787">
    <property type="term" value="F:hydrolase activity"/>
    <property type="evidence" value="ECO:0007669"/>
    <property type="project" value="UniProtKB-KW"/>
</dbReference>
<dbReference type="Pfam" id="PF05108">
    <property type="entry name" value="T7SS_ESX1_EccB"/>
    <property type="match status" value="1"/>
</dbReference>
<keyword evidence="3" id="KW-1003">Cell membrane</keyword>
<proteinExistence type="inferred from homology"/>
<evidence type="ECO:0000256" key="1">
    <source>
        <dbReference type="ARBA" id="ARBA00004162"/>
    </source>
</evidence>
<dbReference type="EMBL" id="VIGW01000005">
    <property type="protein sequence ID" value="TWS19161.1"/>
    <property type="molecule type" value="Genomic_DNA"/>
</dbReference>
<dbReference type="InterPro" id="IPR007795">
    <property type="entry name" value="T7SS_EccB"/>
</dbReference>
<evidence type="ECO:0000256" key="4">
    <source>
        <dbReference type="ARBA" id="ARBA00022692"/>
    </source>
</evidence>
<keyword evidence="8" id="KW-1133">Transmembrane helix</keyword>
<dbReference type="Gene3D" id="2.40.50.910">
    <property type="entry name" value="Type VII secretion system EccB, repeat 3 domain"/>
    <property type="match status" value="1"/>
</dbReference>
<evidence type="ECO:0000256" key="7">
    <source>
        <dbReference type="ARBA" id="ARBA00022840"/>
    </source>
</evidence>
<sequence length="516" mass="53229">MCAPPSMVGPSPPKRAAVRESTVLWASGRPLRGKRTQRTLGEGVMRKQLTTRAQVSGYRFILRRMDHALLRRDPRMISDPMASQSRSLIAGLVLALVITGGCGVLALLRPQGAVGDAKIVLAKESGALYVRVEDVLHPVNGLASARLVVGEAAQPASVKDKRLSGFRRGPEVGIVGAPAQILGPVSAWSEGASPWLLCDRTRPAPSDKPTARDALDTMVSSVDDGTTDDGAVLVRRGDAHFLLFGGVRAPVDPSDPLVRSLAGIDGASARAISAPLLNAFEPIDAIAVPQIPGRGQPSNALSGARVGDVVRVSDTDHERLYVVLADGVQPVGTWAADLIRAGDPAGTAIGTASAPAVAAAATRRTVPVGDLPDHRPSLRSVRDAPVVCAAASTDGAGGGTVELRTFRTPPGPAAPVALAGADGAGDALDFASVPSGSGEYVVAAEPGGERRDGLFYVSDSGVRYGIPNEETAQILGLQHKPRPVAWSVLAAIPAGPDLTRAAASVTRDGSPITLDR</sequence>
<evidence type="ECO:0000313" key="10">
    <source>
        <dbReference type="EMBL" id="TWS19161.1"/>
    </source>
</evidence>
<organism evidence="10 11">
    <name type="scientific">Tsukamurella asaccharolytica</name>
    <dbReference type="NCBI Taxonomy" id="2592067"/>
    <lineage>
        <taxon>Bacteria</taxon>
        <taxon>Bacillati</taxon>
        <taxon>Actinomycetota</taxon>
        <taxon>Actinomycetes</taxon>
        <taxon>Mycobacteriales</taxon>
        <taxon>Tsukamurellaceae</taxon>
        <taxon>Tsukamurella</taxon>
    </lineage>
</organism>
<dbReference type="InterPro" id="IPR042485">
    <property type="entry name" value="T7SS_EccB_R3"/>
</dbReference>
<keyword evidence="5" id="KW-0547">Nucleotide-binding</keyword>
<dbReference type="Gene3D" id="3.30.2390.20">
    <property type="entry name" value="Type VII secretion system EccB, repeat 1 domain"/>
    <property type="match status" value="1"/>
</dbReference>
<gene>
    <name evidence="10" type="primary">eccB</name>
    <name evidence="10" type="ORF">FK529_11645</name>
</gene>
<protein>
    <submittedName>
        <fullName evidence="10">Type VII secretion protein EccB</fullName>
    </submittedName>
</protein>
<name>A0A5C5RAP0_9ACTN</name>
<evidence type="ECO:0000256" key="3">
    <source>
        <dbReference type="ARBA" id="ARBA00022475"/>
    </source>
</evidence>
<keyword evidence="6" id="KW-0378">Hydrolase</keyword>
<evidence type="ECO:0000256" key="6">
    <source>
        <dbReference type="ARBA" id="ARBA00022801"/>
    </source>
</evidence>
<keyword evidence="7" id="KW-0067">ATP-binding</keyword>
<comment type="caution">
    <text evidence="10">The sequence shown here is derived from an EMBL/GenBank/DDBJ whole genome shotgun (WGS) entry which is preliminary data.</text>
</comment>
<evidence type="ECO:0000256" key="5">
    <source>
        <dbReference type="ARBA" id="ARBA00022741"/>
    </source>
</evidence>
<dbReference type="GO" id="GO:0005886">
    <property type="term" value="C:plasma membrane"/>
    <property type="evidence" value="ECO:0007669"/>
    <property type="project" value="UniProtKB-SubCell"/>
</dbReference>
<reference evidence="10 11" key="1">
    <citation type="submission" date="2019-06" db="EMBL/GenBank/DDBJ databases">
        <title>Tsukamurella conjunctivitidis sp. nov., Tsukamurella assacharolytica sp. nov. and Tsukamurella sputae sp. nov. isolated from patients with conjunctivitis, bacteraemia (lymphoma) and respiratory infection (sputum) in Hong Kong.</title>
        <authorList>
            <person name="Teng J.L.L."/>
            <person name="Lee H.H."/>
            <person name="Fong J.Y.H."/>
            <person name="Fok K.M.N."/>
            <person name="Lau S.K.P."/>
            <person name="Woo P.C.Y."/>
        </authorList>
    </citation>
    <scope>NUCLEOTIDE SEQUENCE [LARGE SCALE GENOMIC DNA]</scope>
    <source>
        <strain evidence="10 11">HKU71</strain>
    </source>
</reference>
<evidence type="ECO:0000313" key="11">
    <source>
        <dbReference type="Proteomes" id="UP000317291"/>
    </source>
</evidence>
<evidence type="ECO:0000256" key="8">
    <source>
        <dbReference type="ARBA" id="ARBA00022989"/>
    </source>
</evidence>
<accession>A0A5C5RAP0</accession>
<evidence type="ECO:0000256" key="2">
    <source>
        <dbReference type="ARBA" id="ARBA00008149"/>
    </source>
</evidence>